<dbReference type="Proteomes" id="UP000321749">
    <property type="component" value="Unassembled WGS sequence"/>
</dbReference>
<evidence type="ECO:0000256" key="8">
    <source>
        <dbReference type="ARBA" id="ARBA00022679"/>
    </source>
</evidence>
<dbReference type="GO" id="GO:0005524">
    <property type="term" value="F:ATP binding"/>
    <property type="evidence" value="ECO:0007669"/>
    <property type="project" value="UniProtKB-KW"/>
</dbReference>
<dbReference type="PANTHER" id="PTHR32309:SF13">
    <property type="entry name" value="FERRIC ENTEROBACTIN TRANSPORT PROTEIN FEPE"/>
    <property type="match status" value="1"/>
</dbReference>
<dbReference type="EMBL" id="BJUU01000001">
    <property type="protein sequence ID" value="GEK78809.1"/>
    <property type="molecule type" value="Genomic_DNA"/>
</dbReference>
<comment type="similarity">
    <text evidence="3">Belongs to the CpsD/CapB family.</text>
</comment>
<dbReference type="InterPro" id="IPR025669">
    <property type="entry name" value="AAA_dom"/>
</dbReference>
<feature type="domain" description="AAA" evidence="19">
    <location>
        <begin position="264"/>
        <end position="385"/>
    </location>
</feature>
<evidence type="ECO:0000256" key="3">
    <source>
        <dbReference type="ARBA" id="ARBA00007316"/>
    </source>
</evidence>
<evidence type="ECO:0000256" key="11">
    <source>
        <dbReference type="ARBA" id="ARBA00022777"/>
    </source>
</evidence>
<evidence type="ECO:0000256" key="7">
    <source>
        <dbReference type="ARBA" id="ARBA00022519"/>
    </source>
</evidence>
<comment type="similarity">
    <text evidence="4">Belongs to the etk/wzc family.</text>
</comment>
<name>A0AA87UQS9_9MICO</name>
<evidence type="ECO:0000256" key="9">
    <source>
        <dbReference type="ARBA" id="ARBA00022692"/>
    </source>
</evidence>
<gene>
    <name evidence="20" type="ORF">ABA31_01600</name>
</gene>
<organism evidence="20 21">
    <name type="scientific">Agrococcus baldri</name>
    <dbReference type="NCBI Taxonomy" id="153730"/>
    <lineage>
        <taxon>Bacteria</taxon>
        <taxon>Bacillati</taxon>
        <taxon>Actinomycetota</taxon>
        <taxon>Actinomycetes</taxon>
        <taxon>Micrococcales</taxon>
        <taxon>Microbacteriaceae</taxon>
        <taxon>Agrococcus</taxon>
    </lineage>
</organism>
<evidence type="ECO:0000256" key="15">
    <source>
        <dbReference type="ARBA" id="ARBA00023137"/>
    </source>
</evidence>
<keyword evidence="15" id="KW-0829">Tyrosine-protein kinase</keyword>
<evidence type="ECO:0000256" key="2">
    <source>
        <dbReference type="ARBA" id="ARBA00006683"/>
    </source>
</evidence>
<dbReference type="InterPro" id="IPR003856">
    <property type="entry name" value="LPS_length_determ_N"/>
</dbReference>
<evidence type="ECO:0000256" key="6">
    <source>
        <dbReference type="ARBA" id="ARBA00022475"/>
    </source>
</evidence>
<keyword evidence="10" id="KW-0547">Nucleotide-binding</keyword>
<evidence type="ECO:0000256" key="12">
    <source>
        <dbReference type="ARBA" id="ARBA00022840"/>
    </source>
</evidence>
<dbReference type="Pfam" id="PF13614">
    <property type="entry name" value="AAA_31"/>
    <property type="match status" value="1"/>
</dbReference>
<evidence type="ECO:0000259" key="18">
    <source>
        <dbReference type="Pfam" id="PF02706"/>
    </source>
</evidence>
<feature type="domain" description="Polysaccharide chain length determinant N-terminal" evidence="18">
    <location>
        <begin position="2"/>
        <end position="89"/>
    </location>
</feature>
<dbReference type="AlphaFoldDB" id="A0AA87UQS9"/>
<keyword evidence="12" id="KW-0067">ATP-binding</keyword>
<dbReference type="PANTHER" id="PTHR32309">
    <property type="entry name" value="TYROSINE-PROTEIN KINASE"/>
    <property type="match status" value="1"/>
</dbReference>
<dbReference type="GO" id="GO:0005886">
    <property type="term" value="C:plasma membrane"/>
    <property type="evidence" value="ECO:0007669"/>
    <property type="project" value="UniProtKB-SubCell"/>
</dbReference>
<comment type="catalytic activity">
    <reaction evidence="16">
        <text>L-tyrosyl-[protein] + ATP = O-phospho-L-tyrosyl-[protein] + ADP + H(+)</text>
        <dbReference type="Rhea" id="RHEA:10596"/>
        <dbReference type="Rhea" id="RHEA-COMP:10136"/>
        <dbReference type="Rhea" id="RHEA-COMP:20101"/>
        <dbReference type="ChEBI" id="CHEBI:15378"/>
        <dbReference type="ChEBI" id="CHEBI:30616"/>
        <dbReference type="ChEBI" id="CHEBI:46858"/>
        <dbReference type="ChEBI" id="CHEBI:61978"/>
        <dbReference type="ChEBI" id="CHEBI:456216"/>
        <dbReference type="EC" id="2.7.10.2"/>
    </reaction>
</comment>
<evidence type="ECO:0000256" key="4">
    <source>
        <dbReference type="ARBA" id="ARBA00008883"/>
    </source>
</evidence>
<evidence type="ECO:0000256" key="17">
    <source>
        <dbReference type="SAM" id="Phobius"/>
    </source>
</evidence>
<keyword evidence="14 17" id="KW-0472">Membrane</keyword>
<reference evidence="20 21" key="1">
    <citation type="submission" date="2019-07" db="EMBL/GenBank/DDBJ databases">
        <title>Whole genome shotgun sequence of Agrococcus baldri NBRC 103055.</title>
        <authorList>
            <person name="Hosoyama A."/>
            <person name="Uohara A."/>
            <person name="Ohji S."/>
            <person name="Ichikawa N."/>
        </authorList>
    </citation>
    <scope>NUCLEOTIDE SEQUENCE [LARGE SCALE GENOMIC DNA]</scope>
    <source>
        <strain evidence="20 21">NBRC 103055</strain>
    </source>
</reference>
<feature type="transmembrane region" description="Helical" evidence="17">
    <location>
        <begin position="177"/>
        <end position="195"/>
    </location>
</feature>
<dbReference type="Pfam" id="PF02706">
    <property type="entry name" value="Wzz"/>
    <property type="match status" value="1"/>
</dbReference>
<dbReference type="EC" id="2.7.10.2" evidence="5"/>
<evidence type="ECO:0000313" key="20">
    <source>
        <dbReference type="EMBL" id="GEK78809.1"/>
    </source>
</evidence>
<dbReference type="SUPFAM" id="SSF52540">
    <property type="entry name" value="P-loop containing nucleoside triphosphate hydrolases"/>
    <property type="match status" value="1"/>
</dbReference>
<keyword evidence="13 17" id="KW-1133">Transmembrane helix</keyword>
<keyword evidence="21" id="KW-1185">Reference proteome</keyword>
<dbReference type="RefSeq" id="WP_146792208.1">
    <property type="nucleotide sequence ID" value="NZ_BJUU01000001.1"/>
</dbReference>
<dbReference type="NCBIfam" id="TIGR01007">
    <property type="entry name" value="eps_fam"/>
    <property type="match status" value="1"/>
</dbReference>
<keyword evidence="6" id="KW-1003">Cell membrane</keyword>
<comment type="subcellular location">
    <subcellularLocation>
        <location evidence="1">Cell inner membrane</location>
        <topology evidence="1">Multi-pass membrane protein</topology>
    </subcellularLocation>
</comment>
<keyword evidence="11" id="KW-0418">Kinase</keyword>
<protein>
    <recommendedName>
        <fullName evidence="5">non-specific protein-tyrosine kinase</fullName>
        <ecNumber evidence="5">2.7.10.2</ecNumber>
    </recommendedName>
</protein>
<comment type="similarity">
    <text evidence="2">Belongs to the CpsC/CapA family.</text>
</comment>
<feature type="transmembrane region" description="Helical" evidence="17">
    <location>
        <begin position="12"/>
        <end position="31"/>
    </location>
</feature>
<proteinExistence type="inferred from homology"/>
<keyword evidence="9 17" id="KW-0812">Transmembrane</keyword>
<dbReference type="InterPro" id="IPR027417">
    <property type="entry name" value="P-loop_NTPase"/>
</dbReference>
<accession>A0AA87UQS9</accession>
<comment type="caution">
    <text evidence="20">The sequence shown here is derived from an EMBL/GenBank/DDBJ whole genome shotgun (WGS) entry which is preliminary data.</text>
</comment>
<evidence type="ECO:0000313" key="21">
    <source>
        <dbReference type="Proteomes" id="UP000321749"/>
    </source>
</evidence>
<keyword evidence="8" id="KW-0808">Transferase</keyword>
<evidence type="ECO:0000256" key="14">
    <source>
        <dbReference type="ARBA" id="ARBA00023136"/>
    </source>
</evidence>
<sequence length="444" mass="45940">MTLHEYATALLKHWLVIVVLAVLGAAAGYGASQLMDERYRSETTVMISPARGDSTIELVQGSNYVQSIVQTYAVLARSPVVLQPVIDDLGLDETAARLAARTDVEAPLNTMVIEIGVTDATPGAAQEAADAIAAEFADAVADTSPEGADGLPAVRVSVISPARAPLSAIAPNTRMNTVLGGGAGLAVGILAALALRRFGSRLGSLDDLEDAVEVPVLGAIGRTGSGGVVEALREHPGGRVAESVRQTTAALKFVDMDREHRVLLVSSAGAGEGKSSTSLGLALTLADVGSRVLLVEADLRRPTIAQMTGIEGAIGLTTVLVGDATLAEAAQVWGNERLHVLPSGPKPPNAGHLLTSARLRAIIDQARAEYEYVIIDTPPVVAVSDALWLAPAVDAAILVARADRTRRDALRRAITAMDGSPAPVLGVVLNGVALARSPYDQRSG</sequence>
<evidence type="ECO:0000259" key="19">
    <source>
        <dbReference type="Pfam" id="PF13614"/>
    </source>
</evidence>
<evidence type="ECO:0000256" key="10">
    <source>
        <dbReference type="ARBA" id="ARBA00022741"/>
    </source>
</evidence>
<evidence type="ECO:0000256" key="16">
    <source>
        <dbReference type="ARBA" id="ARBA00051245"/>
    </source>
</evidence>
<evidence type="ECO:0000256" key="13">
    <source>
        <dbReference type="ARBA" id="ARBA00022989"/>
    </source>
</evidence>
<keyword evidence="7" id="KW-0997">Cell inner membrane</keyword>
<dbReference type="GO" id="GO:0004715">
    <property type="term" value="F:non-membrane spanning protein tyrosine kinase activity"/>
    <property type="evidence" value="ECO:0007669"/>
    <property type="project" value="UniProtKB-EC"/>
</dbReference>
<dbReference type="InterPro" id="IPR050445">
    <property type="entry name" value="Bact_polysacc_biosynth/exp"/>
</dbReference>
<dbReference type="InterPro" id="IPR005702">
    <property type="entry name" value="Wzc-like_C"/>
</dbReference>
<evidence type="ECO:0000256" key="5">
    <source>
        <dbReference type="ARBA" id="ARBA00011903"/>
    </source>
</evidence>
<evidence type="ECO:0000256" key="1">
    <source>
        <dbReference type="ARBA" id="ARBA00004429"/>
    </source>
</evidence>
<dbReference type="Gene3D" id="3.40.50.300">
    <property type="entry name" value="P-loop containing nucleotide triphosphate hydrolases"/>
    <property type="match status" value="1"/>
</dbReference>
<dbReference type="CDD" id="cd05387">
    <property type="entry name" value="BY-kinase"/>
    <property type="match status" value="1"/>
</dbReference>